<evidence type="ECO:0008006" key="4">
    <source>
        <dbReference type="Google" id="ProtNLM"/>
    </source>
</evidence>
<dbReference type="SUPFAM" id="SSF81606">
    <property type="entry name" value="PP2C-like"/>
    <property type="match status" value="1"/>
</dbReference>
<accession>A0A9W8E6R8</accession>
<feature type="compositionally biased region" description="Acidic residues" evidence="1">
    <location>
        <begin position="110"/>
        <end position="124"/>
    </location>
</feature>
<dbReference type="EMBL" id="JANBQB010001517">
    <property type="protein sequence ID" value="KAJ1971077.1"/>
    <property type="molecule type" value="Genomic_DNA"/>
</dbReference>
<protein>
    <recommendedName>
        <fullName evidence="4">PPM-type phosphatase domain-containing protein</fullName>
    </recommendedName>
</protein>
<sequence>DRFLVLASDGLFEGLNNEIIAEMVGGFYEQHINPKREDQGLPLDPRSPPMSPHNFDSASPSTISTVSEPVLNSQQLSPLLPATAPKSDGPHVVFENGSDPRSVLTKLPDNDADEDDDGDDEEGVNSDAEDKSNVIIDDPLYIPSRERKRYLAADLVIGPTRGSPIYQDGPLARHCKNSATLLTENAFNVIAQGLTPSLLALQAPESSNFRDDVTVAVIFF</sequence>
<dbReference type="Gene3D" id="3.60.40.10">
    <property type="entry name" value="PPM-type phosphatase domain"/>
    <property type="match status" value="1"/>
</dbReference>
<evidence type="ECO:0000256" key="1">
    <source>
        <dbReference type="SAM" id="MobiDB-lite"/>
    </source>
</evidence>
<reference evidence="2" key="1">
    <citation type="submission" date="2022-07" db="EMBL/GenBank/DDBJ databases">
        <title>Phylogenomic reconstructions and comparative analyses of Kickxellomycotina fungi.</title>
        <authorList>
            <person name="Reynolds N.K."/>
            <person name="Stajich J.E."/>
            <person name="Barry K."/>
            <person name="Grigoriev I.V."/>
            <person name="Crous P."/>
            <person name="Smith M.E."/>
        </authorList>
    </citation>
    <scope>NUCLEOTIDE SEQUENCE</scope>
    <source>
        <strain evidence="2">RSA 567</strain>
    </source>
</reference>
<organism evidence="2 3">
    <name type="scientific">Dimargaris verticillata</name>
    <dbReference type="NCBI Taxonomy" id="2761393"/>
    <lineage>
        <taxon>Eukaryota</taxon>
        <taxon>Fungi</taxon>
        <taxon>Fungi incertae sedis</taxon>
        <taxon>Zoopagomycota</taxon>
        <taxon>Kickxellomycotina</taxon>
        <taxon>Dimargaritomycetes</taxon>
        <taxon>Dimargaritales</taxon>
        <taxon>Dimargaritaceae</taxon>
        <taxon>Dimargaris</taxon>
    </lineage>
</organism>
<proteinExistence type="predicted"/>
<feature type="compositionally biased region" description="Polar residues" evidence="1">
    <location>
        <begin position="54"/>
        <end position="65"/>
    </location>
</feature>
<dbReference type="Proteomes" id="UP001151582">
    <property type="component" value="Unassembled WGS sequence"/>
</dbReference>
<feature type="region of interest" description="Disordered" evidence="1">
    <location>
        <begin position="79"/>
        <end position="132"/>
    </location>
</feature>
<name>A0A9W8E6R8_9FUNG</name>
<dbReference type="InterPro" id="IPR036457">
    <property type="entry name" value="PPM-type-like_dom_sf"/>
</dbReference>
<evidence type="ECO:0000313" key="2">
    <source>
        <dbReference type="EMBL" id="KAJ1971077.1"/>
    </source>
</evidence>
<gene>
    <name evidence="2" type="ORF">H4R34_005856</name>
</gene>
<dbReference type="OrthoDB" id="420076at2759"/>
<keyword evidence="3" id="KW-1185">Reference proteome</keyword>
<feature type="non-terminal residue" evidence="2">
    <location>
        <position position="1"/>
    </location>
</feature>
<feature type="region of interest" description="Disordered" evidence="1">
    <location>
        <begin position="35"/>
        <end position="65"/>
    </location>
</feature>
<comment type="caution">
    <text evidence="2">The sequence shown here is derived from an EMBL/GenBank/DDBJ whole genome shotgun (WGS) entry which is preliminary data.</text>
</comment>
<evidence type="ECO:0000313" key="3">
    <source>
        <dbReference type="Proteomes" id="UP001151582"/>
    </source>
</evidence>
<dbReference type="AlphaFoldDB" id="A0A9W8E6R8"/>